<dbReference type="InterPro" id="IPR029063">
    <property type="entry name" value="SAM-dependent_MTases_sf"/>
</dbReference>
<proteinExistence type="inferred from homology"/>
<feature type="domain" description="Methyltransferase" evidence="5">
    <location>
        <begin position="49"/>
        <end position="139"/>
    </location>
</feature>
<evidence type="ECO:0000256" key="4">
    <source>
        <dbReference type="HAMAP-Rule" id="MF_02100"/>
    </source>
</evidence>
<evidence type="ECO:0000256" key="2">
    <source>
        <dbReference type="ARBA" id="ARBA00022679"/>
    </source>
</evidence>
<feature type="binding site" evidence="4">
    <location>
        <position position="74"/>
    </location>
    <ligand>
        <name>S-adenosyl-L-methionine</name>
        <dbReference type="ChEBI" id="CHEBI:59789"/>
    </ligand>
</feature>
<accession>A0ABT8E4G0</accession>
<feature type="binding site" evidence="4">
    <location>
        <position position="53"/>
    </location>
    <ligand>
        <name>S-adenosyl-L-methionine</name>
        <dbReference type="ChEBI" id="CHEBI:59789"/>
    </ligand>
</feature>
<dbReference type="InterPro" id="IPR041698">
    <property type="entry name" value="Methyltransf_25"/>
</dbReference>
<dbReference type="Gene3D" id="3.40.50.150">
    <property type="entry name" value="Vaccinia Virus protein VP39"/>
    <property type="match status" value="1"/>
</dbReference>
<protein>
    <recommendedName>
        <fullName evidence="4">Uncharacterized methyltransferase QYF49_07065</fullName>
        <ecNumber evidence="4">2.1.1.-</ecNumber>
    </recommendedName>
</protein>
<keyword evidence="3 4" id="KW-0949">S-adenosyl-L-methionine</keyword>
<keyword evidence="7" id="KW-1185">Reference proteome</keyword>
<dbReference type="GO" id="GO:0032259">
    <property type="term" value="P:methylation"/>
    <property type="evidence" value="ECO:0007669"/>
    <property type="project" value="UniProtKB-KW"/>
</dbReference>
<comment type="function">
    <text evidence="4">Could be a S-adenosyl-L-methionine-dependent methyltransferase.</text>
</comment>
<feature type="binding site" evidence="4">
    <location>
        <position position="96"/>
    </location>
    <ligand>
        <name>S-adenosyl-L-methionine</name>
        <dbReference type="ChEBI" id="CHEBI:59789"/>
    </ligand>
</feature>
<dbReference type="HAMAP" id="MF_02100">
    <property type="entry name" value="Methyltr_YrrT"/>
    <property type="match status" value="1"/>
</dbReference>
<comment type="caution">
    <text evidence="6">The sequence shown here is derived from an EMBL/GenBank/DDBJ whole genome shotgun (WGS) entry which is preliminary data.</text>
</comment>
<dbReference type="SUPFAM" id="SSF53335">
    <property type="entry name" value="S-adenosyl-L-methionine-dependent methyltransferases"/>
    <property type="match status" value="1"/>
</dbReference>
<dbReference type="CDD" id="cd02440">
    <property type="entry name" value="AdoMet_MTases"/>
    <property type="match status" value="1"/>
</dbReference>
<dbReference type="RefSeq" id="WP_290398877.1">
    <property type="nucleotide sequence ID" value="NZ_JAUHLN010000001.1"/>
</dbReference>
<gene>
    <name evidence="6" type="ORF">QYF49_07065</name>
</gene>
<dbReference type="PANTHER" id="PTHR43861">
    <property type="entry name" value="TRANS-ACONITATE 2-METHYLTRANSFERASE-RELATED"/>
    <property type="match status" value="1"/>
</dbReference>
<reference evidence="6" key="1">
    <citation type="submission" date="2023-06" db="EMBL/GenBank/DDBJ databases">
        <title>Draft Genome Sequences of Representative Paenibacillus Polymyxa, Bacillus cereus, Fictibacillus sp., and Brevibacillus agri Strains Isolated from Amazonian Dark Earth.</title>
        <authorList>
            <person name="Pellegrinetti T.A."/>
            <person name="Cunha I.C.M."/>
            <person name="Chaves M.G."/>
            <person name="Freitas A.S."/>
            <person name="Silva A.V.R."/>
            <person name="Tsai S.M."/>
            <person name="Mendes L.W."/>
        </authorList>
    </citation>
    <scope>NUCLEOTIDE SEQUENCE</scope>
    <source>
        <strain evidence="6">CENA-BCM004</strain>
    </source>
</reference>
<evidence type="ECO:0000256" key="1">
    <source>
        <dbReference type="ARBA" id="ARBA00022603"/>
    </source>
</evidence>
<dbReference type="EC" id="2.1.1.-" evidence="4"/>
<keyword evidence="1 4" id="KW-0489">Methyltransferase</keyword>
<organism evidence="6 7">
    <name type="scientific">Fictibacillus terranigra</name>
    <dbReference type="NCBI Taxonomy" id="3058424"/>
    <lineage>
        <taxon>Bacteria</taxon>
        <taxon>Bacillati</taxon>
        <taxon>Bacillota</taxon>
        <taxon>Bacilli</taxon>
        <taxon>Bacillales</taxon>
        <taxon>Fictibacillaceae</taxon>
        <taxon>Fictibacillus</taxon>
    </lineage>
</organism>
<dbReference type="Pfam" id="PF13649">
    <property type="entry name" value="Methyltransf_25"/>
    <property type="match status" value="1"/>
</dbReference>
<dbReference type="InterPro" id="IPR023553">
    <property type="entry name" value="Uncharacterised_MeTfrase_YrrT"/>
</dbReference>
<keyword evidence="2 4" id="KW-0808">Transferase</keyword>
<name>A0ABT8E4G0_9BACL</name>
<dbReference type="GO" id="GO:0008168">
    <property type="term" value="F:methyltransferase activity"/>
    <property type="evidence" value="ECO:0007669"/>
    <property type="project" value="UniProtKB-KW"/>
</dbReference>
<evidence type="ECO:0000256" key="3">
    <source>
        <dbReference type="ARBA" id="ARBA00022691"/>
    </source>
</evidence>
<evidence type="ECO:0000259" key="5">
    <source>
        <dbReference type="Pfam" id="PF13649"/>
    </source>
</evidence>
<comment type="similarity">
    <text evidence="4">Belongs to the methyltransferase superfamily. YrrT family.</text>
</comment>
<evidence type="ECO:0000313" key="6">
    <source>
        <dbReference type="EMBL" id="MDN4072791.1"/>
    </source>
</evidence>
<sequence length="215" mass="24954">MGREFISLFDEWAESYDQSVTGQDKEYKEVFDQYEEILEAVVSRTTGTVLEFGVGTGNLTEKLLNAGRTVYGIEPSKGMREKTKERFNELQLFDGDFLSFPEVPEEIDAIVSTYAFHHLTDEEKDSAIQLYSQILKENGKIVFADTAFINDADRQERHRIVKEQGFLNLLQDLQTEYYTTLEVLNELFQKHGFEVSFEKLNSYVWLMEAVKVKKQ</sequence>
<evidence type="ECO:0000313" key="7">
    <source>
        <dbReference type="Proteomes" id="UP001168694"/>
    </source>
</evidence>
<dbReference type="EMBL" id="JAUHLN010000001">
    <property type="protein sequence ID" value="MDN4072791.1"/>
    <property type="molecule type" value="Genomic_DNA"/>
</dbReference>
<dbReference type="Proteomes" id="UP001168694">
    <property type="component" value="Unassembled WGS sequence"/>
</dbReference>